<reference evidence="2" key="1">
    <citation type="submission" date="2021-12" db="EMBL/GenBank/DDBJ databases">
        <title>Convergent genome expansion in fungi linked to evolution of root-endophyte symbiosis.</title>
        <authorList>
            <consortium name="DOE Joint Genome Institute"/>
            <person name="Ke Y.-H."/>
            <person name="Bonito G."/>
            <person name="Liao H.-L."/>
            <person name="Looney B."/>
            <person name="Rojas-Flechas A."/>
            <person name="Nash J."/>
            <person name="Hameed K."/>
            <person name="Schadt C."/>
            <person name="Martin F."/>
            <person name="Crous P.W."/>
            <person name="Miettinen O."/>
            <person name="Magnuson J.K."/>
            <person name="Labbe J."/>
            <person name="Jacobson D."/>
            <person name="Doktycz M.J."/>
            <person name="Veneault-Fourrey C."/>
            <person name="Kuo A."/>
            <person name="Mondo S."/>
            <person name="Calhoun S."/>
            <person name="Riley R."/>
            <person name="Ohm R."/>
            <person name="LaButti K."/>
            <person name="Andreopoulos B."/>
            <person name="Pangilinan J."/>
            <person name="Nolan M."/>
            <person name="Tritt A."/>
            <person name="Clum A."/>
            <person name="Lipzen A."/>
            <person name="Daum C."/>
            <person name="Barry K."/>
            <person name="Grigoriev I.V."/>
            <person name="Vilgalys R."/>
        </authorList>
    </citation>
    <scope>NUCLEOTIDE SEQUENCE</scope>
    <source>
        <strain evidence="2">PMI_201</strain>
    </source>
</reference>
<feature type="region of interest" description="Disordered" evidence="1">
    <location>
        <begin position="1"/>
        <end position="20"/>
    </location>
</feature>
<name>A0AAD4Q1C0_9EURO</name>
<sequence>MDPDQPKKEDVGSRLLNRMSSVFRRKSRRTQSTVSNITIDDTANTAGSAGATASTPQPALATTNISTLARDTTPVMQWSSVQQERARALFAKYGLTLEPEEWMSPRNLEVQRVEKSIRMRVRRTCHRCQTTYGPDKVCANCQHVRCKKCPRYPPALSKEEKEARALAKTQAKSAAPVATAATATGIATGPTPAAAQKKQKHPPLTIPSRTGGQDLVYKQIRQRVRRTCHRCQTLFRGDSKECESCSHVRCKKCPRDPPKLHKYPDGYPGDADPPPERPQRVWRKPRMRVRYFCHQCDTPYIPGEQNCSSCGQEKGPETRRDPK</sequence>
<dbReference type="Proteomes" id="UP001201262">
    <property type="component" value="Unassembled WGS sequence"/>
</dbReference>
<dbReference type="InterPro" id="IPR011011">
    <property type="entry name" value="Znf_FYVE_PHD"/>
</dbReference>
<dbReference type="EMBL" id="JAJTJA010000001">
    <property type="protein sequence ID" value="KAH8705475.1"/>
    <property type="molecule type" value="Genomic_DNA"/>
</dbReference>
<feature type="compositionally biased region" description="Basic and acidic residues" evidence="1">
    <location>
        <begin position="314"/>
        <end position="323"/>
    </location>
</feature>
<accession>A0AAD4Q1C0</accession>
<proteinExistence type="predicted"/>
<feature type="region of interest" description="Disordered" evidence="1">
    <location>
        <begin position="259"/>
        <end position="283"/>
    </location>
</feature>
<feature type="compositionally biased region" description="Polar residues" evidence="1">
    <location>
        <begin position="30"/>
        <end position="41"/>
    </location>
</feature>
<evidence type="ECO:0000313" key="3">
    <source>
        <dbReference type="Proteomes" id="UP001201262"/>
    </source>
</evidence>
<feature type="region of interest" description="Disordered" evidence="1">
    <location>
        <begin position="25"/>
        <end position="57"/>
    </location>
</feature>
<comment type="caution">
    <text evidence="2">The sequence shown here is derived from an EMBL/GenBank/DDBJ whole genome shotgun (WGS) entry which is preliminary data.</text>
</comment>
<feature type="region of interest" description="Disordered" evidence="1">
    <location>
        <begin position="189"/>
        <end position="211"/>
    </location>
</feature>
<evidence type="ECO:0000256" key="1">
    <source>
        <dbReference type="SAM" id="MobiDB-lite"/>
    </source>
</evidence>
<feature type="compositionally biased region" description="Low complexity" evidence="1">
    <location>
        <begin position="42"/>
        <end position="55"/>
    </location>
</feature>
<protein>
    <submittedName>
        <fullName evidence="2">Uncharacterized protein</fullName>
    </submittedName>
</protein>
<keyword evidence="3" id="KW-1185">Reference proteome</keyword>
<dbReference type="AlphaFoldDB" id="A0AAD4Q1C0"/>
<feature type="compositionally biased region" description="Basic and acidic residues" evidence="1">
    <location>
        <begin position="1"/>
        <end position="12"/>
    </location>
</feature>
<evidence type="ECO:0000313" key="2">
    <source>
        <dbReference type="EMBL" id="KAH8705475.1"/>
    </source>
</evidence>
<dbReference type="GeneID" id="70239713"/>
<feature type="region of interest" description="Disordered" evidence="1">
    <location>
        <begin position="301"/>
        <end position="323"/>
    </location>
</feature>
<organism evidence="2 3">
    <name type="scientific">Talaromyces proteolyticus</name>
    <dbReference type="NCBI Taxonomy" id="1131652"/>
    <lineage>
        <taxon>Eukaryota</taxon>
        <taxon>Fungi</taxon>
        <taxon>Dikarya</taxon>
        <taxon>Ascomycota</taxon>
        <taxon>Pezizomycotina</taxon>
        <taxon>Eurotiomycetes</taxon>
        <taxon>Eurotiomycetidae</taxon>
        <taxon>Eurotiales</taxon>
        <taxon>Trichocomaceae</taxon>
        <taxon>Talaromyces</taxon>
        <taxon>Talaromyces sect. Bacilispori</taxon>
    </lineage>
</organism>
<dbReference type="SUPFAM" id="SSF57903">
    <property type="entry name" value="FYVE/PHD zinc finger"/>
    <property type="match status" value="1"/>
</dbReference>
<dbReference type="RefSeq" id="XP_046078096.1">
    <property type="nucleotide sequence ID" value="XM_046209426.1"/>
</dbReference>
<gene>
    <name evidence="2" type="ORF">BGW36DRAFT_13929</name>
</gene>